<dbReference type="PANTHER" id="PTHR21087:SF16">
    <property type="entry name" value="SHIKIMATE KINASE 1, CHLOROPLASTIC"/>
    <property type="match status" value="1"/>
</dbReference>
<comment type="catalytic activity">
    <reaction evidence="10">
        <text>shikimate + ATP = 3-phosphoshikimate + ADP + H(+)</text>
        <dbReference type="Rhea" id="RHEA:13121"/>
        <dbReference type="ChEBI" id="CHEBI:15378"/>
        <dbReference type="ChEBI" id="CHEBI:30616"/>
        <dbReference type="ChEBI" id="CHEBI:36208"/>
        <dbReference type="ChEBI" id="CHEBI:145989"/>
        <dbReference type="ChEBI" id="CHEBI:456216"/>
        <dbReference type="EC" id="2.7.1.71"/>
    </reaction>
</comment>
<dbReference type="Gene3D" id="3.40.50.300">
    <property type="entry name" value="P-loop containing nucleotide triphosphate hydrolases"/>
    <property type="match status" value="1"/>
</dbReference>
<evidence type="ECO:0000256" key="1">
    <source>
        <dbReference type="ARBA" id="ARBA00004842"/>
    </source>
</evidence>
<name>A0A484H8R9_9ZZZZ</name>
<comment type="similarity">
    <text evidence="2">Belongs to the shikimate kinase family.</text>
</comment>
<evidence type="ECO:0000256" key="3">
    <source>
        <dbReference type="ARBA" id="ARBA00012154"/>
    </source>
</evidence>
<dbReference type="InterPro" id="IPR000623">
    <property type="entry name" value="Shikimate_kinase/TSH1"/>
</dbReference>
<keyword evidence="9" id="KW-0057">Aromatic amino acid biosynthesis</keyword>
<evidence type="ECO:0000256" key="10">
    <source>
        <dbReference type="ARBA" id="ARBA00048567"/>
    </source>
</evidence>
<keyword evidence="5 11" id="KW-0808">Transferase</keyword>
<dbReference type="AlphaFoldDB" id="A0A484H8R9"/>
<dbReference type="HAMAP" id="MF_00109">
    <property type="entry name" value="Shikimate_kinase"/>
    <property type="match status" value="1"/>
</dbReference>
<evidence type="ECO:0000256" key="5">
    <source>
        <dbReference type="ARBA" id="ARBA00022679"/>
    </source>
</evidence>
<sequence>MRAEGRPGHESYHDENTTRPFLHLPRTVVMTGMMGVGKSVVGRQLAARLQVPFVDADSAMEAMTGCSLATFFARYGEKAFRESEHQMMAHLLAGPVCVLSSGGGAFMDPRNRAVIKAQAAVSVWLKANLEILVSRTAGSIHRPLLLQGNNPRTVLARLLEERSPVYATADVIVESTDGPCEKIVEHVAAALAYHFDVSAESAS</sequence>
<gene>
    <name evidence="11" type="ORF">RIEGSTA812A_PEG_656</name>
</gene>
<organism evidence="11">
    <name type="scientific">invertebrate metagenome</name>
    <dbReference type="NCBI Taxonomy" id="1711999"/>
    <lineage>
        <taxon>unclassified sequences</taxon>
        <taxon>metagenomes</taxon>
        <taxon>organismal metagenomes</taxon>
    </lineage>
</organism>
<dbReference type="GO" id="GO:0009073">
    <property type="term" value="P:aromatic amino acid family biosynthetic process"/>
    <property type="evidence" value="ECO:0007669"/>
    <property type="project" value="UniProtKB-KW"/>
</dbReference>
<keyword evidence="7 11" id="KW-0418">Kinase</keyword>
<dbReference type="Pfam" id="PF01202">
    <property type="entry name" value="SKI"/>
    <property type="match status" value="1"/>
</dbReference>
<accession>A0A484H8R9</accession>
<dbReference type="CDD" id="cd00464">
    <property type="entry name" value="SK"/>
    <property type="match status" value="1"/>
</dbReference>
<dbReference type="NCBIfam" id="NF010552">
    <property type="entry name" value="PRK13946.1"/>
    <property type="match status" value="1"/>
</dbReference>
<dbReference type="GO" id="GO:0005524">
    <property type="term" value="F:ATP binding"/>
    <property type="evidence" value="ECO:0007669"/>
    <property type="project" value="UniProtKB-KW"/>
</dbReference>
<evidence type="ECO:0000256" key="2">
    <source>
        <dbReference type="ARBA" id="ARBA00006997"/>
    </source>
</evidence>
<evidence type="ECO:0000256" key="8">
    <source>
        <dbReference type="ARBA" id="ARBA00022840"/>
    </source>
</evidence>
<evidence type="ECO:0000256" key="9">
    <source>
        <dbReference type="ARBA" id="ARBA00023141"/>
    </source>
</evidence>
<dbReference type="EMBL" id="LR026963">
    <property type="protein sequence ID" value="VBB69183.1"/>
    <property type="molecule type" value="Genomic_DNA"/>
</dbReference>
<comment type="pathway">
    <text evidence="1">Metabolic intermediate biosynthesis; chorismate biosynthesis; chorismate from D-erythrose 4-phosphate and phosphoenolpyruvate: step 5/7.</text>
</comment>
<dbReference type="GO" id="GO:0004765">
    <property type="term" value="F:shikimate kinase activity"/>
    <property type="evidence" value="ECO:0007669"/>
    <property type="project" value="UniProtKB-EC"/>
</dbReference>
<evidence type="ECO:0000313" key="11">
    <source>
        <dbReference type="EMBL" id="VBB69183.1"/>
    </source>
</evidence>
<dbReference type="GO" id="GO:0008652">
    <property type="term" value="P:amino acid biosynthetic process"/>
    <property type="evidence" value="ECO:0007669"/>
    <property type="project" value="UniProtKB-KW"/>
</dbReference>
<proteinExistence type="inferred from homology"/>
<dbReference type="PANTHER" id="PTHR21087">
    <property type="entry name" value="SHIKIMATE KINASE"/>
    <property type="match status" value="1"/>
</dbReference>
<protein>
    <recommendedName>
        <fullName evidence="3">shikimate kinase</fullName>
        <ecNumber evidence="3">2.7.1.71</ecNumber>
    </recommendedName>
</protein>
<evidence type="ECO:0000256" key="6">
    <source>
        <dbReference type="ARBA" id="ARBA00022741"/>
    </source>
</evidence>
<evidence type="ECO:0000256" key="7">
    <source>
        <dbReference type="ARBA" id="ARBA00022777"/>
    </source>
</evidence>
<dbReference type="SUPFAM" id="SSF52540">
    <property type="entry name" value="P-loop containing nucleoside triphosphate hydrolases"/>
    <property type="match status" value="1"/>
</dbReference>
<dbReference type="InterPro" id="IPR027417">
    <property type="entry name" value="P-loop_NTPase"/>
</dbReference>
<dbReference type="GO" id="GO:0005829">
    <property type="term" value="C:cytosol"/>
    <property type="evidence" value="ECO:0007669"/>
    <property type="project" value="TreeGrafter"/>
</dbReference>
<dbReference type="EC" id="2.7.1.71" evidence="3"/>
<keyword evidence="8" id="KW-0067">ATP-binding</keyword>
<dbReference type="GO" id="GO:0009423">
    <property type="term" value="P:chorismate biosynthetic process"/>
    <property type="evidence" value="ECO:0007669"/>
    <property type="project" value="UniProtKB-UniPathway"/>
</dbReference>
<reference evidence="11" key="1">
    <citation type="submission" date="2018-10" db="EMBL/GenBank/DDBJ databases">
        <authorList>
            <person name="Gruber-Vodicka H."/>
            <person name="Jaeckle O."/>
        </authorList>
    </citation>
    <scope>NUCLEOTIDE SEQUENCE</scope>
</reference>
<dbReference type="UniPathway" id="UPA00053">
    <property type="reaction ID" value="UER00088"/>
</dbReference>
<keyword evidence="4" id="KW-0028">Amino-acid biosynthesis</keyword>
<evidence type="ECO:0000256" key="4">
    <source>
        <dbReference type="ARBA" id="ARBA00022605"/>
    </source>
</evidence>
<dbReference type="PROSITE" id="PS01128">
    <property type="entry name" value="SHIKIMATE_KINASE"/>
    <property type="match status" value="1"/>
</dbReference>
<keyword evidence="6" id="KW-0547">Nucleotide-binding</keyword>
<dbReference type="InterPro" id="IPR023000">
    <property type="entry name" value="Shikimate_kinase_CS"/>
</dbReference>
<dbReference type="PRINTS" id="PR01100">
    <property type="entry name" value="SHIKIMTKNASE"/>
</dbReference>
<dbReference type="InterPro" id="IPR031322">
    <property type="entry name" value="Shikimate/glucono_kinase"/>
</dbReference>